<keyword evidence="2" id="KW-0418">Kinase</keyword>
<dbReference type="Gene3D" id="3.30.200.20">
    <property type="entry name" value="Phosphorylase Kinase, domain 1"/>
    <property type="match status" value="1"/>
</dbReference>
<gene>
    <name evidence="3" type="ORF">BJI67_15495</name>
</gene>
<dbReference type="PANTHER" id="PTHR12149:SF8">
    <property type="entry name" value="PROTEIN-RIBULOSAMINE 3-KINASE"/>
    <property type="match status" value="1"/>
</dbReference>
<dbReference type="RefSeq" id="WP_070073809.1">
    <property type="nucleotide sequence ID" value="NZ_CP017448.1"/>
</dbReference>
<dbReference type="InterPro" id="IPR016477">
    <property type="entry name" value="Fructo-/Ketosamine-3-kinase"/>
</dbReference>
<comment type="similarity">
    <text evidence="1 2">Belongs to the fructosamine kinase family.</text>
</comment>
<accession>A0A1D8KBE0</accession>
<organism evidence="3 4">
    <name type="scientific">Acidihalobacter aeolianus</name>
    <dbReference type="NCBI Taxonomy" id="2792603"/>
    <lineage>
        <taxon>Bacteria</taxon>
        <taxon>Pseudomonadati</taxon>
        <taxon>Pseudomonadota</taxon>
        <taxon>Gammaproteobacteria</taxon>
        <taxon>Chromatiales</taxon>
        <taxon>Ectothiorhodospiraceae</taxon>
        <taxon>Acidihalobacter</taxon>
    </lineage>
</organism>
<dbReference type="GO" id="GO:0016301">
    <property type="term" value="F:kinase activity"/>
    <property type="evidence" value="ECO:0007669"/>
    <property type="project" value="UniProtKB-UniRule"/>
</dbReference>
<keyword evidence="2" id="KW-0808">Transferase</keyword>
<dbReference type="Proteomes" id="UP000095342">
    <property type="component" value="Chromosome"/>
</dbReference>
<dbReference type="PIRSF" id="PIRSF006221">
    <property type="entry name" value="Ketosamine-3-kinase"/>
    <property type="match status" value="1"/>
</dbReference>
<dbReference type="Gene3D" id="3.90.1200.10">
    <property type="match status" value="1"/>
</dbReference>
<proteinExistence type="inferred from homology"/>
<dbReference type="InterPro" id="IPR011009">
    <property type="entry name" value="Kinase-like_dom_sf"/>
</dbReference>
<dbReference type="AlphaFoldDB" id="A0A1D8KBE0"/>
<protein>
    <recommendedName>
        <fullName evidence="5">Fructosamine kinase</fullName>
    </recommendedName>
</protein>
<evidence type="ECO:0008006" key="5">
    <source>
        <dbReference type="Google" id="ProtNLM"/>
    </source>
</evidence>
<keyword evidence="4" id="KW-1185">Reference proteome</keyword>
<dbReference type="PANTHER" id="PTHR12149">
    <property type="entry name" value="FRUCTOSAMINE 3 KINASE-RELATED PROTEIN"/>
    <property type="match status" value="1"/>
</dbReference>
<evidence type="ECO:0000256" key="2">
    <source>
        <dbReference type="PIRNR" id="PIRNR006221"/>
    </source>
</evidence>
<dbReference type="EMBL" id="CP017448">
    <property type="protein sequence ID" value="AOV18279.1"/>
    <property type="molecule type" value="Genomic_DNA"/>
</dbReference>
<evidence type="ECO:0000313" key="4">
    <source>
        <dbReference type="Proteomes" id="UP000095342"/>
    </source>
</evidence>
<reference evidence="3 4" key="1">
    <citation type="submission" date="2016-09" db="EMBL/GenBank/DDBJ databases">
        <title>Acidihalobacter prosperus V6 (DSM14174).</title>
        <authorList>
            <person name="Khaleque H.N."/>
            <person name="Ramsay J.P."/>
            <person name="Murphy R.J.T."/>
            <person name="Kaksonen A.H."/>
            <person name="Boxall N.J."/>
            <person name="Watkin E.L.J."/>
        </authorList>
    </citation>
    <scope>NUCLEOTIDE SEQUENCE [LARGE SCALE GENOMIC DNA]</scope>
    <source>
        <strain evidence="3 4">V6</strain>
    </source>
</reference>
<evidence type="ECO:0000313" key="3">
    <source>
        <dbReference type="EMBL" id="AOV18279.1"/>
    </source>
</evidence>
<name>A0A1D8KBE0_9GAMM</name>
<dbReference type="KEGG" id="aaeo:BJI67_15495"/>
<sequence>MKPDIWADITARINSVLDRPEIFVASHPLAGGDTCQAYRLETRNSVFFVKLSSSLKEESFAAEAAGLDELAAVGAARCPRPLLHGHIADITFLVLEHIRISRQGNDAVLGSALAQIHRHTAHEYGWDRGNTIGRTPQDNRRTSDWATFWRDRRLLPQLKLAAQSAAPKSLLDLGERLLAEIPALLRGHRPEPSLLHGDLWGGNHGYDDTGRPVLFDPAVYYGDRETDIAMTQLFGGFGADFLDAYHEAWPLPCGHEQRRDLYNLYHVLNHYNLFGASYAGQASRMIDRLLASAS</sequence>
<evidence type="ECO:0000256" key="1">
    <source>
        <dbReference type="ARBA" id="ARBA00009460"/>
    </source>
</evidence>
<dbReference type="Pfam" id="PF03881">
    <property type="entry name" value="Fructosamin_kin"/>
    <property type="match status" value="1"/>
</dbReference>
<dbReference type="SUPFAM" id="SSF56112">
    <property type="entry name" value="Protein kinase-like (PK-like)"/>
    <property type="match status" value="1"/>
</dbReference>